<dbReference type="EMBL" id="UHID01000001">
    <property type="protein sequence ID" value="SUO93724.1"/>
    <property type="molecule type" value="Genomic_DNA"/>
</dbReference>
<evidence type="ECO:0000313" key="3">
    <source>
        <dbReference type="Proteomes" id="UP000254150"/>
    </source>
</evidence>
<feature type="compositionally biased region" description="Pro residues" evidence="1">
    <location>
        <begin position="151"/>
        <end position="163"/>
    </location>
</feature>
<feature type="compositionally biased region" description="Low complexity" evidence="1">
    <location>
        <begin position="140"/>
        <end position="150"/>
    </location>
</feature>
<feature type="region of interest" description="Disordered" evidence="1">
    <location>
        <begin position="357"/>
        <end position="400"/>
    </location>
</feature>
<reference evidence="2 3" key="1">
    <citation type="submission" date="2018-06" db="EMBL/GenBank/DDBJ databases">
        <authorList>
            <consortium name="Pathogen Informatics"/>
            <person name="Doyle S."/>
        </authorList>
    </citation>
    <scope>NUCLEOTIDE SEQUENCE [LARGE SCALE GENOMIC DNA]</scope>
    <source>
        <strain evidence="2 3">NCTC7807</strain>
    </source>
</reference>
<dbReference type="Proteomes" id="UP000254150">
    <property type="component" value="Unassembled WGS sequence"/>
</dbReference>
<protein>
    <submittedName>
        <fullName evidence="2">Uncharacterized protein</fullName>
    </submittedName>
</protein>
<feature type="compositionally biased region" description="Pro residues" evidence="1">
    <location>
        <begin position="197"/>
        <end position="218"/>
    </location>
</feature>
<feature type="compositionally biased region" description="Low complexity" evidence="1">
    <location>
        <begin position="31"/>
        <end position="48"/>
    </location>
</feature>
<feature type="compositionally biased region" description="Low complexity" evidence="1">
    <location>
        <begin position="60"/>
        <end position="76"/>
    </location>
</feature>
<sequence length="543" mass="54615">MSQSGQGAEPHPRPTGPAREGVVHPGDGSSPLLPGTTGDTAGPAGAAPWGQGQDRSSPWAGQAPGTGQQPAPAPQHGGYGTDGSASWGGAPQPPQGYGYPPPQAGPPQGYGYPPPQQAGPPQGYGYPPPHAQSHQQYGSGAPAEAPQGAGPLPPAQPPHPPAQPAAGDQDATQFIAPVPAAPALPQPYDEGATQYLPPVPPGPAGPGPLPGALPPEAPAEPARHPGAGGPAHPAPGRPAPASPDEDATQFIAPVPAQGPPAGYGQEPGERQPPAEFDNLFRSAPAGGDGGGATQQMPRVDPGAPQPAAGYGGPAQPPAGRAAARKAAEPDRGRTGSKGPLVAAVVVGCAVLGLGAGALLSGGGEEEKKPGGQENVSASAPAEEEPSPSPSVDPAREQAVELDKLLSDSNNSRAAVIRSVANIQKCESLDQAAEDLRDAAKQRNDLVRRLGEIEVDKLPEHQRLTSALTKAWKASAEADNRYATWADQTKGKRGCRDGQARSTGQHAAGNRASGEATKAKNEAAPLWNSIAGEYGLTEHTPTQL</sequence>
<feature type="compositionally biased region" description="Pro residues" evidence="1">
    <location>
        <begin position="91"/>
        <end position="105"/>
    </location>
</feature>
<feature type="region of interest" description="Disordered" evidence="1">
    <location>
        <begin position="484"/>
        <end position="523"/>
    </location>
</feature>
<name>A0A380MNH7_STRGR</name>
<accession>A0A380MNH7</accession>
<gene>
    <name evidence="2" type="ORF">NCTC7807_00518</name>
</gene>
<proteinExistence type="predicted"/>
<feature type="region of interest" description="Disordered" evidence="1">
    <location>
        <begin position="1"/>
        <end position="338"/>
    </location>
</feature>
<feature type="compositionally biased region" description="Low complexity" evidence="1">
    <location>
        <begin position="164"/>
        <end position="178"/>
    </location>
</feature>
<feature type="compositionally biased region" description="Pro residues" evidence="1">
    <location>
        <begin position="232"/>
        <end position="241"/>
    </location>
</feature>
<organism evidence="2 3">
    <name type="scientific">Streptomyces griseus</name>
    <dbReference type="NCBI Taxonomy" id="1911"/>
    <lineage>
        <taxon>Bacteria</taxon>
        <taxon>Bacillati</taxon>
        <taxon>Actinomycetota</taxon>
        <taxon>Actinomycetes</taxon>
        <taxon>Kitasatosporales</taxon>
        <taxon>Streptomycetaceae</taxon>
        <taxon>Streptomyces</taxon>
    </lineage>
</organism>
<evidence type="ECO:0000256" key="1">
    <source>
        <dbReference type="SAM" id="MobiDB-lite"/>
    </source>
</evidence>
<dbReference type="AlphaFoldDB" id="A0A380MNH7"/>
<evidence type="ECO:0000313" key="2">
    <source>
        <dbReference type="EMBL" id="SUO93724.1"/>
    </source>
</evidence>